<sequence length="214" mass="23989">MRQLLSYILPVTKTVESKFSGTLEITWHNGKKYLNSQNANYSYGSLQQILKYGLEKIALSKVNSVLVLGMGGGSVIATLREHFNYTKPITAVEIDPVIINVAATEFGISEGKNLTIYCEDALDFVKHNTETFDLIIVDLFIDLTVPHKFLSTKFWENVLNSKSSKGDVIFNASVRDSKNETIQNLVAFLKTKVYKVDVFDNVNKTNTLVLLKSL</sequence>
<dbReference type="Pfam" id="PF01564">
    <property type="entry name" value="Spermine_synth"/>
    <property type="match status" value="1"/>
</dbReference>
<proteinExistence type="predicted"/>
<evidence type="ECO:0000313" key="3">
    <source>
        <dbReference type="Proteomes" id="UP001589832"/>
    </source>
</evidence>
<dbReference type="InterPro" id="IPR029063">
    <property type="entry name" value="SAM-dependent_MTases_sf"/>
</dbReference>
<evidence type="ECO:0000256" key="1">
    <source>
        <dbReference type="ARBA" id="ARBA00023066"/>
    </source>
</evidence>
<dbReference type="RefSeq" id="WP_386058878.1">
    <property type="nucleotide sequence ID" value="NZ_JBHLTQ010000001.1"/>
</dbReference>
<comment type="caution">
    <text evidence="2">The sequence shown here is derived from an EMBL/GenBank/DDBJ whole genome shotgun (WGS) entry which is preliminary data.</text>
</comment>
<gene>
    <name evidence="2" type="ORF">ACFFGA_01965</name>
</gene>
<protein>
    <submittedName>
        <fullName evidence="2">Spermidine synthase</fullName>
    </submittedName>
</protein>
<reference evidence="2 3" key="1">
    <citation type="submission" date="2024-09" db="EMBL/GenBank/DDBJ databases">
        <authorList>
            <person name="Sun Q."/>
            <person name="Mori K."/>
        </authorList>
    </citation>
    <scope>NUCLEOTIDE SEQUENCE [LARGE SCALE GENOMIC DNA]</scope>
    <source>
        <strain evidence="2 3">NCAIM B.02481</strain>
    </source>
</reference>
<dbReference type="Proteomes" id="UP001589832">
    <property type="component" value="Unassembled WGS sequence"/>
</dbReference>
<keyword evidence="1" id="KW-0745">Spermidine biosynthesis</keyword>
<dbReference type="InterPro" id="IPR001045">
    <property type="entry name" value="Spermi_synthase"/>
</dbReference>
<dbReference type="NCBIfam" id="NF037959">
    <property type="entry name" value="MFS_SpdSyn"/>
    <property type="match status" value="1"/>
</dbReference>
<dbReference type="CDD" id="cd02440">
    <property type="entry name" value="AdoMet_MTases"/>
    <property type="match status" value="1"/>
</dbReference>
<dbReference type="EMBL" id="JBHLTQ010000001">
    <property type="protein sequence ID" value="MFC0603302.1"/>
    <property type="molecule type" value="Genomic_DNA"/>
</dbReference>
<evidence type="ECO:0000313" key="2">
    <source>
        <dbReference type="EMBL" id="MFC0603302.1"/>
    </source>
</evidence>
<dbReference type="PANTHER" id="PTHR11558:SF11">
    <property type="entry name" value="SPERMIDINE SYNTHASE"/>
    <property type="match status" value="1"/>
</dbReference>
<accession>A0ABV6Q4Z6</accession>
<dbReference type="Gene3D" id="3.40.50.150">
    <property type="entry name" value="Vaccinia Virus protein VP39"/>
    <property type="match status" value="1"/>
</dbReference>
<dbReference type="SUPFAM" id="SSF53335">
    <property type="entry name" value="S-adenosyl-L-methionine-dependent methyltransferases"/>
    <property type="match status" value="1"/>
</dbReference>
<name>A0ABV6Q4Z6_9FLAO</name>
<dbReference type="PANTHER" id="PTHR11558">
    <property type="entry name" value="SPERMIDINE/SPERMINE SYNTHASE"/>
    <property type="match status" value="1"/>
</dbReference>
<keyword evidence="3" id="KW-1185">Reference proteome</keyword>
<organism evidence="2 3">
    <name type="scientific">Winogradskyella pulchriflava</name>
    <dbReference type="NCBI Taxonomy" id="1110688"/>
    <lineage>
        <taxon>Bacteria</taxon>
        <taxon>Pseudomonadati</taxon>
        <taxon>Bacteroidota</taxon>
        <taxon>Flavobacteriia</taxon>
        <taxon>Flavobacteriales</taxon>
        <taxon>Flavobacteriaceae</taxon>
        <taxon>Winogradskyella</taxon>
    </lineage>
</organism>